<gene>
    <name evidence="6" type="ORF">YP76_00130</name>
</gene>
<proteinExistence type="inferred from homology"/>
<name>A0A0M3AW67_9SPHN</name>
<evidence type="ECO:0000313" key="6">
    <source>
        <dbReference type="EMBL" id="KKW93161.1"/>
    </source>
</evidence>
<dbReference type="Gene3D" id="3.40.50.150">
    <property type="entry name" value="Vaccinia Virus protein VP39"/>
    <property type="match status" value="1"/>
</dbReference>
<dbReference type="EMBL" id="LBIC01000001">
    <property type="protein sequence ID" value="KKW93161.1"/>
    <property type="molecule type" value="Genomic_DNA"/>
</dbReference>
<dbReference type="GO" id="GO:0032259">
    <property type="term" value="P:methylation"/>
    <property type="evidence" value="ECO:0007669"/>
    <property type="project" value="UniProtKB-KW"/>
</dbReference>
<dbReference type="RefSeq" id="WP_046761626.1">
    <property type="nucleotide sequence ID" value="NZ_LBIC01000001.1"/>
</dbReference>
<dbReference type="PANTHER" id="PTHR43667:SF1">
    <property type="entry name" value="CYCLOPROPANE-FATTY-ACYL-PHOSPHOLIPID SYNTHASE"/>
    <property type="match status" value="1"/>
</dbReference>
<dbReference type="AlphaFoldDB" id="A0A0M3AW67"/>
<evidence type="ECO:0000256" key="5">
    <source>
        <dbReference type="ARBA" id="ARBA00023098"/>
    </source>
</evidence>
<evidence type="ECO:0000256" key="1">
    <source>
        <dbReference type="ARBA" id="ARBA00010815"/>
    </source>
</evidence>
<sequence>MKLFDRVIKRLVTRGQLSIYYHDGRKITVGTPEPGFPSLALKFHDARVPFDIIKDPRLGMAEAFIDGRVSIEGGGIMELISLIRMNNAWETGKSISDLGSVKRGFKTIRRKLWAANHRARSKANVAHHYDLSGALYALFLDRDRQYSCAYFPDAGNETGISLEQAQEDKKAHIAAKLHLKPGMKVLDIGCGWGGMALYLHRTCGVDVTGITLSEEQLKVARQRAADAGVADHVRFELIDYRDIAGPFDRIVSVGMFEHVGTKDYRTFYNKCRDLLTPEGVMLIHTIGRVDGPGITDAFTQKYIFPGGYIPALSEMIQGSEGTRLMVTDVEVLRIHYGLTIREWYKRTLAHKADIVALYDERFFRLWTFYLAGAATVFEHGGMVNYQVQYARDRRSLPITRDYMLEAESALRGR</sequence>
<keyword evidence="2" id="KW-0489">Methyltransferase</keyword>
<accession>A0A0M3AW67</accession>
<dbReference type="GO" id="GO:0008168">
    <property type="term" value="F:methyltransferase activity"/>
    <property type="evidence" value="ECO:0007669"/>
    <property type="project" value="UniProtKB-KW"/>
</dbReference>
<evidence type="ECO:0000256" key="3">
    <source>
        <dbReference type="ARBA" id="ARBA00022679"/>
    </source>
</evidence>
<keyword evidence="3" id="KW-0808">Transferase</keyword>
<comment type="similarity">
    <text evidence="1">Belongs to the CFA/CMAS family.</text>
</comment>
<dbReference type="InterPro" id="IPR029063">
    <property type="entry name" value="SAM-dependent_MTases_sf"/>
</dbReference>
<keyword evidence="4" id="KW-0949">S-adenosyl-L-methionine</keyword>
<dbReference type="PIRSF" id="PIRSF003085">
    <property type="entry name" value="CMAS"/>
    <property type="match status" value="1"/>
</dbReference>
<dbReference type="GO" id="GO:0008610">
    <property type="term" value="P:lipid biosynthetic process"/>
    <property type="evidence" value="ECO:0007669"/>
    <property type="project" value="InterPro"/>
</dbReference>
<dbReference type="SUPFAM" id="SSF53335">
    <property type="entry name" value="S-adenosyl-L-methionine-dependent methyltransferases"/>
    <property type="match status" value="1"/>
</dbReference>
<keyword evidence="7" id="KW-1185">Reference proteome</keyword>
<dbReference type="Proteomes" id="UP000033874">
    <property type="component" value="Unassembled WGS sequence"/>
</dbReference>
<evidence type="ECO:0000256" key="4">
    <source>
        <dbReference type="ARBA" id="ARBA00022691"/>
    </source>
</evidence>
<dbReference type="PATRIC" id="fig|56193.3.peg.28"/>
<dbReference type="Pfam" id="PF02353">
    <property type="entry name" value="CMAS"/>
    <property type="match status" value="1"/>
</dbReference>
<evidence type="ECO:0000313" key="7">
    <source>
        <dbReference type="Proteomes" id="UP000033874"/>
    </source>
</evidence>
<dbReference type="PANTHER" id="PTHR43667">
    <property type="entry name" value="CYCLOPROPANE-FATTY-ACYL-PHOSPHOLIPID SYNTHASE"/>
    <property type="match status" value="1"/>
</dbReference>
<dbReference type="InterPro" id="IPR050723">
    <property type="entry name" value="CFA/CMAS"/>
</dbReference>
<dbReference type="InterPro" id="IPR003333">
    <property type="entry name" value="CMAS"/>
</dbReference>
<organism evidence="6 7">
    <name type="scientific">Sphingobium chungbukense</name>
    <dbReference type="NCBI Taxonomy" id="56193"/>
    <lineage>
        <taxon>Bacteria</taxon>
        <taxon>Pseudomonadati</taxon>
        <taxon>Pseudomonadota</taxon>
        <taxon>Alphaproteobacteria</taxon>
        <taxon>Sphingomonadales</taxon>
        <taxon>Sphingomonadaceae</taxon>
        <taxon>Sphingobium</taxon>
    </lineage>
</organism>
<comment type="caution">
    <text evidence="6">The sequence shown here is derived from an EMBL/GenBank/DDBJ whole genome shotgun (WGS) entry which is preliminary data.</text>
</comment>
<dbReference type="CDD" id="cd02440">
    <property type="entry name" value="AdoMet_MTases"/>
    <property type="match status" value="1"/>
</dbReference>
<reference evidence="6 7" key="1">
    <citation type="submission" date="2015-04" db="EMBL/GenBank/DDBJ databases">
        <title>Genome sequence of aromatic hydrocarbons-degrading Sphingobium chungbukense DJ77.</title>
        <authorList>
            <person name="Kim Y.-C."/>
            <person name="Chae J.-C."/>
        </authorList>
    </citation>
    <scope>NUCLEOTIDE SEQUENCE [LARGE SCALE GENOMIC DNA]</scope>
    <source>
        <strain evidence="6 7">DJ77</strain>
    </source>
</reference>
<evidence type="ECO:0000256" key="2">
    <source>
        <dbReference type="ARBA" id="ARBA00022603"/>
    </source>
</evidence>
<protein>
    <submittedName>
        <fullName evidence="6">Cyclopropane-fatty-acyl-phospholipid synthase</fullName>
    </submittedName>
</protein>
<dbReference type="STRING" id="56193.YP76_00130"/>
<keyword evidence="5" id="KW-0443">Lipid metabolism</keyword>